<evidence type="ECO:0008006" key="4">
    <source>
        <dbReference type="Google" id="ProtNLM"/>
    </source>
</evidence>
<gene>
    <name evidence="2" type="ORF">EAI_15987</name>
</gene>
<accession>E2BG37</accession>
<protein>
    <recommendedName>
        <fullName evidence="4">BESS domain-containing protein</fullName>
    </recommendedName>
</protein>
<dbReference type="EMBL" id="GL448115">
    <property type="protein sequence ID" value="EFN85305.1"/>
    <property type="molecule type" value="Genomic_DNA"/>
</dbReference>
<name>E2BG37_HARSA</name>
<reference evidence="2 3" key="1">
    <citation type="journal article" date="2010" name="Science">
        <title>Genomic comparison of the ants Camponotus floridanus and Harpegnathos saltator.</title>
        <authorList>
            <person name="Bonasio R."/>
            <person name="Zhang G."/>
            <person name="Ye C."/>
            <person name="Mutti N.S."/>
            <person name="Fang X."/>
            <person name="Qin N."/>
            <person name="Donahue G."/>
            <person name="Yang P."/>
            <person name="Li Q."/>
            <person name="Li C."/>
            <person name="Zhang P."/>
            <person name="Huang Z."/>
            <person name="Berger S.L."/>
            <person name="Reinberg D."/>
            <person name="Wang J."/>
            <person name="Liebig J."/>
        </authorList>
    </citation>
    <scope>NUCLEOTIDE SEQUENCE [LARGE SCALE GENOMIC DNA]</scope>
    <source>
        <strain evidence="2 3">R22 G/1</strain>
    </source>
</reference>
<organism evidence="3">
    <name type="scientific">Harpegnathos saltator</name>
    <name type="common">Jerdon's jumping ant</name>
    <dbReference type="NCBI Taxonomy" id="610380"/>
    <lineage>
        <taxon>Eukaryota</taxon>
        <taxon>Metazoa</taxon>
        <taxon>Ecdysozoa</taxon>
        <taxon>Arthropoda</taxon>
        <taxon>Hexapoda</taxon>
        <taxon>Insecta</taxon>
        <taxon>Pterygota</taxon>
        <taxon>Neoptera</taxon>
        <taxon>Endopterygota</taxon>
        <taxon>Hymenoptera</taxon>
        <taxon>Apocrita</taxon>
        <taxon>Aculeata</taxon>
        <taxon>Formicoidea</taxon>
        <taxon>Formicidae</taxon>
        <taxon>Ponerinae</taxon>
        <taxon>Ponerini</taxon>
        <taxon>Harpegnathos</taxon>
    </lineage>
</organism>
<dbReference type="OMA" id="VVWQKIG"/>
<evidence type="ECO:0000256" key="1">
    <source>
        <dbReference type="SAM" id="MobiDB-lite"/>
    </source>
</evidence>
<dbReference type="OrthoDB" id="10262320at2759"/>
<sequence>MSFLLPFMQERDTCSNLEDISDDDNENELNEDEYDDKNDDRGDDQNDNRGDDRNNDKGDDRNGNKNDDDKDDDVDEELHIENEKKKKEEVNRKIINVARNKGKRYQTQAETASPVMMKYMLDKKTAKEQITRPSQQSSAVDTFFASIALTVKSFSPYYQNIAKSQIFSIISNLEMKQIMQEQPVFVPNSPTPTQR</sequence>
<dbReference type="InParanoid" id="E2BG37"/>
<feature type="region of interest" description="Disordered" evidence="1">
    <location>
        <begin position="1"/>
        <end position="84"/>
    </location>
</feature>
<proteinExistence type="predicted"/>
<evidence type="ECO:0000313" key="3">
    <source>
        <dbReference type="Proteomes" id="UP000008237"/>
    </source>
</evidence>
<evidence type="ECO:0000313" key="2">
    <source>
        <dbReference type="EMBL" id="EFN85305.1"/>
    </source>
</evidence>
<feature type="compositionally biased region" description="Acidic residues" evidence="1">
    <location>
        <begin position="19"/>
        <end position="37"/>
    </location>
</feature>
<dbReference type="AlphaFoldDB" id="E2BG37"/>
<dbReference type="Proteomes" id="UP000008237">
    <property type="component" value="Unassembled WGS sequence"/>
</dbReference>
<feature type="compositionally biased region" description="Basic and acidic residues" evidence="1">
    <location>
        <begin position="38"/>
        <end position="68"/>
    </location>
</feature>
<keyword evidence="3" id="KW-1185">Reference proteome</keyword>